<gene>
    <name evidence="2" type="ORF">AVDCRST_MAG51-314</name>
</gene>
<feature type="non-terminal residue" evidence="2">
    <location>
        <position position="1"/>
    </location>
</feature>
<evidence type="ECO:0000256" key="1">
    <source>
        <dbReference type="SAM" id="MobiDB-lite"/>
    </source>
</evidence>
<reference evidence="2" key="1">
    <citation type="submission" date="2020-02" db="EMBL/GenBank/DDBJ databases">
        <authorList>
            <person name="Meier V. D."/>
        </authorList>
    </citation>
    <scope>NUCLEOTIDE SEQUENCE</scope>
    <source>
        <strain evidence="2">AVDCRST_MAG51</strain>
    </source>
</reference>
<feature type="region of interest" description="Disordered" evidence="1">
    <location>
        <begin position="1"/>
        <end position="23"/>
    </location>
</feature>
<protein>
    <submittedName>
        <fullName evidence="2">Uncharacterized protein</fullName>
    </submittedName>
</protein>
<name>A0A6J4NQC2_9BURK</name>
<evidence type="ECO:0000313" key="2">
    <source>
        <dbReference type="EMBL" id="CAA9389539.1"/>
    </source>
</evidence>
<proteinExistence type="predicted"/>
<sequence length="40" mass="4278">QQSHHRLPQAPAGQGARRARDEQAVLHGQVRLPVGALGTL</sequence>
<accession>A0A6J4NQC2</accession>
<feature type="non-terminal residue" evidence="2">
    <location>
        <position position="40"/>
    </location>
</feature>
<dbReference type="EMBL" id="CADCUX010000080">
    <property type="protein sequence ID" value="CAA9389539.1"/>
    <property type="molecule type" value="Genomic_DNA"/>
</dbReference>
<dbReference type="AlphaFoldDB" id="A0A6J4NQC2"/>
<organism evidence="2">
    <name type="scientific">uncultured Ramlibacter sp</name>
    <dbReference type="NCBI Taxonomy" id="260755"/>
    <lineage>
        <taxon>Bacteria</taxon>
        <taxon>Pseudomonadati</taxon>
        <taxon>Pseudomonadota</taxon>
        <taxon>Betaproteobacteria</taxon>
        <taxon>Burkholderiales</taxon>
        <taxon>Comamonadaceae</taxon>
        <taxon>Ramlibacter</taxon>
        <taxon>environmental samples</taxon>
    </lineage>
</organism>